<dbReference type="Pfam" id="PF01925">
    <property type="entry name" value="TauE"/>
    <property type="match status" value="1"/>
</dbReference>
<comment type="caution">
    <text evidence="9">The sequence shown here is derived from an EMBL/GenBank/DDBJ whole genome shotgun (WGS) entry which is preliminary data.</text>
</comment>
<feature type="transmembrane region" description="Helical" evidence="8">
    <location>
        <begin position="94"/>
        <end position="112"/>
    </location>
</feature>
<keyword evidence="5 8" id="KW-0812">Transmembrane</keyword>
<sequence length="235" mass="25918">MELTLFLLVIFSTNLIQGITGFAGTVLAMPFVILLYGIDVAKPSLTILALLAGLLIAVRGYKDIVWKEFFKILILMFIGLFAGEVIYQYLQTEVLLQIFAAFVILIALSGLFQKKEYNLPEPALNVILLLAGVIHGMFVSGGPLLIIYAVKKLPDKQNFRTTLSMIWVALDIYLIIKQTGAGLMTAFTLTTTAWSVPALLIGVYIGNRLAKKMSQQVFLRLTYVLLLISGVSLLV</sequence>
<evidence type="ECO:0000256" key="3">
    <source>
        <dbReference type="ARBA" id="ARBA00022448"/>
    </source>
</evidence>
<feature type="transmembrane region" description="Helical" evidence="8">
    <location>
        <begin position="45"/>
        <end position="62"/>
    </location>
</feature>
<protein>
    <recommendedName>
        <fullName evidence="8">Probable membrane transporter protein</fullName>
    </recommendedName>
</protein>
<feature type="transmembrane region" description="Helical" evidence="8">
    <location>
        <begin position="182"/>
        <end position="205"/>
    </location>
</feature>
<name>A0A845QLH8_9FIRM</name>
<evidence type="ECO:0000256" key="7">
    <source>
        <dbReference type="ARBA" id="ARBA00023136"/>
    </source>
</evidence>
<feature type="transmembrane region" description="Helical" evidence="8">
    <location>
        <begin position="68"/>
        <end position="87"/>
    </location>
</feature>
<keyword evidence="10" id="KW-1185">Reference proteome</keyword>
<dbReference type="Proteomes" id="UP000446866">
    <property type="component" value="Unassembled WGS sequence"/>
</dbReference>
<comment type="similarity">
    <text evidence="2 8">Belongs to the 4-toluene sulfonate uptake permease (TSUP) (TC 2.A.102) family.</text>
</comment>
<comment type="subcellular location">
    <subcellularLocation>
        <location evidence="1 8">Cell membrane</location>
        <topology evidence="1 8">Multi-pass membrane protein</topology>
    </subcellularLocation>
</comment>
<dbReference type="AlphaFoldDB" id="A0A845QLH8"/>
<dbReference type="PANTHER" id="PTHR30269">
    <property type="entry name" value="TRANSMEMBRANE PROTEIN YFCA"/>
    <property type="match status" value="1"/>
</dbReference>
<proteinExistence type="inferred from homology"/>
<dbReference type="RefSeq" id="WP_160203231.1">
    <property type="nucleotide sequence ID" value="NZ_QXWK01000045.1"/>
</dbReference>
<evidence type="ECO:0000256" key="5">
    <source>
        <dbReference type="ARBA" id="ARBA00022692"/>
    </source>
</evidence>
<gene>
    <name evidence="9" type="ORF">D0435_15010</name>
</gene>
<feature type="transmembrane region" description="Helical" evidence="8">
    <location>
        <begin position="217"/>
        <end position="234"/>
    </location>
</feature>
<keyword evidence="6 8" id="KW-1133">Transmembrane helix</keyword>
<feature type="transmembrane region" description="Helical" evidence="8">
    <location>
        <begin position="15"/>
        <end position="38"/>
    </location>
</feature>
<evidence type="ECO:0000256" key="1">
    <source>
        <dbReference type="ARBA" id="ARBA00004651"/>
    </source>
</evidence>
<keyword evidence="7 8" id="KW-0472">Membrane</keyword>
<dbReference type="EMBL" id="QXWK01000045">
    <property type="protein sequence ID" value="NBH62950.1"/>
    <property type="molecule type" value="Genomic_DNA"/>
</dbReference>
<reference evidence="9 10" key="1">
    <citation type="submission" date="2018-08" db="EMBL/GenBank/DDBJ databases">
        <title>Murine metabolic-syndrome-specific gut microbial biobank.</title>
        <authorList>
            <person name="Liu C."/>
        </authorList>
    </citation>
    <scope>NUCLEOTIDE SEQUENCE [LARGE SCALE GENOMIC DNA]</scope>
    <source>
        <strain evidence="9 10">28</strain>
    </source>
</reference>
<evidence type="ECO:0000256" key="2">
    <source>
        <dbReference type="ARBA" id="ARBA00009142"/>
    </source>
</evidence>
<keyword evidence="4 8" id="KW-1003">Cell membrane</keyword>
<keyword evidence="3" id="KW-0813">Transport</keyword>
<evidence type="ECO:0000256" key="4">
    <source>
        <dbReference type="ARBA" id="ARBA00022475"/>
    </source>
</evidence>
<dbReference type="InterPro" id="IPR002781">
    <property type="entry name" value="TM_pro_TauE-like"/>
</dbReference>
<dbReference type="PANTHER" id="PTHR30269:SF37">
    <property type="entry name" value="MEMBRANE TRANSPORTER PROTEIN"/>
    <property type="match status" value="1"/>
</dbReference>
<feature type="transmembrane region" description="Helical" evidence="8">
    <location>
        <begin position="124"/>
        <end position="147"/>
    </location>
</feature>
<dbReference type="GO" id="GO:0005886">
    <property type="term" value="C:plasma membrane"/>
    <property type="evidence" value="ECO:0007669"/>
    <property type="project" value="UniProtKB-SubCell"/>
</dbReference>
<evidence type="ECO:0000256" key="8">
    <source>
        <dbReference type="RuleBase" id="RU363041"/>
    </source>
</evidence>
<evidence type="ECO:0000256" key="6">
    <source>
        <dbReference type="ARBA" id="ARBA00022989"/>
    </source>
</evidence>
<accession>A0A845QLH8</accession>
<evidence type="ECO:0000313" key="9">
    <source>
        <dbReference type="EMBL" id="NBH62950.1"/>
    </source>
</evidence>
<organism evidence="9 10">
    <name type="scientific">Anaerotruncus colihominis</name>
    <dbReference type="NCBI Taxonomy" id="169435"/>
    <lineage>
        <taxon>Bacteria</taxon>
        <taxon>Bacillati</taxon>
        <taxon>Bacillota</taxon>
        <taxon>Clostridia</taxon>
        <taxon>Eubacteriales</taxon>
        <taxon>Oscillospiraceae</taxon>
        <taxon>Anaerotruncus</taxon>
    </lineage>
</organism>
<evidence type="ECO:0000313" key="10">
    <source>
        <dbReference type="Proteomes" id="UP000446866"/>
    </source>
</evidence>
<dbReference type="InterPro" id="IPR052017">
    <property type="entry name" value="TSUP"/>
</dbReference>